<feature type="compositionally biased region" description="Basic and acidic residues" evidence="4">
    <location>
        <begin position="1"/>
        <end position="11"/>
    </location>
</feature>
<dbReference type="Proteomes" id="UP001501470">
    <property type="component" value="Unassembled WGS sequence"/>
</dbReference>
<keyword evidence="2" id="KW-0645">Protease</keyword>
<dbReference type="Gene3D" id="2.40.10.10">
    <property type="entry name" value="Trypsin-like serine proteases"/>
    <property type="match status" value="2"/>
</dbReference>
<comment type="caution">
    <text evidence="6">The sequence shown here is derived from an EMBL/GenBank/DDBJ whole genome shotgun (WGS) entry which is preliminary data.</text>
</comment>
<dbReference type="PANTHER" id="PTHR43343">
    <property type="entry name" value="PEPTIDASE S12"/>
    <property type="match status" value="1"/>
</dbReference>
<dbReference type="RefSeq" id="WP_344499301.1">
    <property type="nucleotide sequence ID" value="NZ_BAAAQD010000001.1"/>
</dbReference>
<feature type="region of interest" description="Disordered" evidence="4">
    <location>
        <begin position="1"/>
        <end position="40"/>
    </location>
</feature>
<keyword evidence="3" id="KW-0378">Hydrolase</keyword>
<evidence type="ECO:0000256" key="2">
    <source>
        <dbReference type="ARBA" id="ARBA00022670"/>
    </source>
</evidence>
<evidence type="ECO:0000313" key="6">
    <source>
        <dbReference type="EMBL" id="GAA1500516.1"/>
    </source>
</evidence>
<evidence type="ECO:0000256" key="4">
    <source>
        <dbReference type="SAM" id="MobiDB-lite"/>
    </source>
</evidence>
<dbReference type="InterPro" id="IPR009003">
    <property type="entry name" value="Peptidase_S1_PA"/>
</dbReference>
<reference evidence="6 7" key="1">
    <citation type="journal article" date="2019" name="Int. J. Syst. Evol. Microbiol.">
        <title>The Global Catalogue of Microorganisms (GCM) 10K type strain sequencing project: providing services to taxonomists for standard genome sequencing and annotation.</title>
        <authorList>
            <consortium name="The Broad Institute Genomics Platform"/>
            <consortium name="The Broad Institute Genome Sequencing Center for Infectious Disease"/>
            <person name="Wu L."/>
            <person name="Ma J."/>
        </authorList>
    </citation>
    <scope>NUCLEOTIDE SEQUENCE [LARGE SCALE GENOMIC DNA]</scope>
    <source>
        <strain evidence="6 7">JCM 15933</strain>
    </source>
</reference>
<keyword evidence="5" id="KW-0472">Membrane</keyword>
<keyword evidence="7" id="KW-1185">Reference proteome</keyword>
<dbReference type="PANTHER" id="PTHR43343:SF3">
    <property type="entry name" value="PROTEASE DO-LIKE 8, CHLOROPLASTIC"/>
    <property type="match status" value="1"/>
</dbReference>
<feature type="region of interest" description="Disordered" evidence="4">
    <location>
        <begin position="70"/>
        <end position="89"/>
    </location>
</feature>
<dbReference type="Pfam" id="PF13365">
    <property type="entry name" value="Trypsin_2"/>
    <property type="match status" value="1"/>
</dbReference>
<comment type="similarity">
    <text evidence="1">Belongs to the peptidase S1C family.</text>
</comment>
<evidence type="ECO:0000256" key="3">
    <source>
        <dbReference type="ARBA" id="ARBA00022801"/>
    </source>
</evidence>
<sequence>MRREEAPRDLEVEFDVPAQGDVLAQGDDAPPRPPRQWPKLPAPRRNVLLAAVVLLALALTAYVAFQAGGGGAETAKPRPSASPSPSASGPPTIAQVYAAVAPSVVTIQAMNGEAVTATGTGVVASAQGIILTAFHVVEGAAGIQVIFADGTKTPAKVAQSDPALDIAALAPEGLPDVLVPAVIGNSERLAVGNTVIAIGNQLGLTSSATAGVVSGLQRTATNPDGTKLTGLIQFDAAVNPGSSGGPLLNAKGETIAIVVALANPTSAGTFVGVGFAVPIGAALGAGGGDQAPQQ</sequence>
<evidence type="ECO:0000256" key="5">
    <source>
        <dbReference type="SAM" id="Phobius"/>
    </source>
</evidence>
<proteinExistence type="inferred from homology"/>
<gene>
    <name evidence="6" type="ORF">GCM10009827_006550</name>
</gene>
<accession>A0ABN1ZKP1</accession>
<feature type="compositionally biased region" description="Low complexity" evidence="4">
    <location>
        <begin position="79"/>
        <end position="89"/>
    </location>
</feature>
<protein>
    <recommendedName>
        <fullName evidence="8">Trypsin-like serine protease</fullName>
    </recommendedName>
</protein>
<dbReference type="InterPro" id="IPR043504">
    <property type="entry name" value="Peptidase_S1_PA_chymotrypsin"/>
</dbReference>
<keyword evidence="5" id="KW-0812">Transmembrane</keyword>
<dbReference type="InterPro" id="IPR051201">
    <property type="entry name" value="Chloro_Bact_Ser_Proteases"/>
</dbReference>
<organism evidence="6 7">
    <name type="scientific">Dactylosporangium maewongense</name>
    <dbReference type="NCBI Taxonomy" id="634393"/>
    <lineage>
        <taxon>Bacteria</taxon>
        <taxon>Bacillati</taxon>
        <taxon>Actinomycetota</taxon>
        <taxon>Actinomycetes</taxon>
        <taxon>Micromonosporales</taxon>
        <taxon>Micromonosporaceae</taxon>
        <taxon>Dactylosporangium</taxon>
    </lineage>
</organism>
<dbReference type="EMBL" id="BAAAQD010000001">
    <property type="protein sequence ID" value="GAA1500516.1"/>
    <property type="molecule type" value="Genomic_DNA"/>
</dbReference>
<evidence type="ECO:0000256" key="1">
    <source>
        <dbReference type="ARBA" id="ARBA00010541"/>
    </source>
</evidence>
<evidence type="ECO:0008006" key="8">
    <source>
        <dbReference type="Google" id="ProtNLM"/>
    </source>
</evidence>
<keyword evidence="5" id="KW-1133">Transmembrane helix</keyword>
<name>A0ABN1ZKP1_9ACTN</name>
<feature type="transmembrane region" description="Helical" evidence="5">
    <location>
        <begin position="47"/>
        <end position="65"/>
    </location>
</feature>
<dbReference type="SUPFAM" id="SSF50494">
    <property type="entry name" value="Trypsin-like serine proteases"/>
    <property type="match status" value="1"/>
</dbReference>
<dbReference type="PRINTS" id="PR00834">
    <property type="entry name" value="PROTEASES2C"/>
</dbReference>
<evidence type="ECO:0000313" key="7">
    <source>
        <dbReference type="Proteomes" id="UP001501470"/>
    </source>
</evidence>
<dbReference type="InterPro" id="IPR001940">
    <property type="entry name" value="Peptidase_S1C"/>
</dbReference>